<evidence type="ECO:0000313" key="2">
    <source>
        <dbReference type="Proteomes" id="UP000835052"/>
    </source>
</evidence>
<dbReference type="AlphaFoldDB" id="A0A8S1HKA0"/>
<keyword evidence="2" id="KW-1185">Reference proteome</keyword>
<evidence type="ECO:0000313" key="1">
    <source>
        <dbReference type="EMBL" id="CAD6193670.1"/>
    </source>
</evidence>
<sequence>MWPTALPLLFFAHPEMPGPDVASDGVVVQIVTRPPLSTNGWVYGNGTVNSAPRRWNVVYSFRRRSPAPQPENL</sequence>
<dbReference type="Proteomes" id="UP000835052">
    <property type="component" value="Unassembled WGS sequence"/>
</dbReference>
<gene>
    <name evidence="1" type="ORF">CAUJ_LOCUS9589</name>
</gene>
<accession>A0A8S1HKA0</accession>
<proteinExistence type="predicted"/>
<comment type="caution">
    <text evidence="1">The sequence shown here is derived from an EMBL/GenBank/DDBJ whole genome shotgun (WGS) entry which is preliminary data.</text>
</comment>
<reference evidence="1" key="1">
    <citation type="submission" date="2020-10" db="EMBL/GenBank/DDBJ databases">
        <authorList>
            <person name="Kikuchi T."/>
        </authorList>
    </citation>
    <scope>NUCLEOTIDE SEQUENCE</scope>
    <source>
        <strain evidence="1">NKZ352</strain>
    </source>
</reference>
<name>A0A8S1HKA0_9PELO</name>
<organism evidence="1 2">
    <name type="scientific">Caenorhabditis auriculariae</name>
    <dbReference type="NCBI Taxonomy" id="2777116"/>
    <lineage>
        <taxon>Eukaryota</taxon>
        <taxon>Metazoa</taxon>
        <taxon>Ecdysozoa</taxon>
        <taxon>Nematoda</taxon>
        <taxon>Chromadorea</taxon>
        <taxon>Rhabditida</taxon>
        <taxon>Rhabditina</taxon>
        <taxon>Rhabditomorpha</taxon>
        <taxon>Rhabditoidea</taxon>
        <taxon>Rhabditidae</taxon>
        <taxon>Peloderinae</taxon>
        <taxon>Caenorhabditis</taxon>
    </lineage>
</organism>
<protein>
    <submittedName>
        <fullName evidence="1">Uncharacterized protein</fullName>
    </submittedName>
</protein>
<dbReference type="EMBL" id="CAJGYM010000037">
    <property type="protein sequence ID" value="CAD6193670.1"/>
    <property type="molecule type" value="Genomic_DNA"/>
</dbReference>